<dbReference type="EMBL" id="MN739413">
    <property type="protein sequence ID" value="QHT03580.1"/>
    <property type="molecule type" value="Genomic_DNA"/>
</dbReference>
<name>A0A6C0CI81_9ZZZZ</name>
<sequence length="427" mass="48836">MRNQEFPIALDIRIVEGDNVYAYFVAQEGELFVYQFIGQVGYASEDGLWFELFVSLSAKFDHLAANLPAQYKPIVLEQEDQYSESGDFIGKVPEIQLVRVPRKNILKFLPTKKNSFDLIHSLRTPCLQGKLVRMWAKNIKGTQQYAVGRVVSDRFRVSIHDRACMIQPEENIVSGPLAKYLDPTFVPKRSPSAYNIPQVRLICWPSQSSDLDAPLTLTPDHRLEVSNFSEADRQNVTTFRATYLKYLQALMAKNFPFTRREICSFVKIGNVSRMADPKRNGPCVEHAFTQENSFLSGQSVYSDPCFELGPGFLTCATPMSEVGVYNDKKIPSVGDIIYGTEIATSLGRRKYDRVNLEWLNVSRFPGLDVFIQWVRNPTDDLDLRTLLTSDGDATIFYNLLQGYFLPAATINIHFDWIMEHILWQYKF</sequence>
<accession>A0A6C0CI81</accession>
<evidence type="ECO:0000313" key="1">
    <source>
        <dbReference type="EMBL" id="QHT03580.1"/>
    </source>
</evidence>
<protein>
    <submittedName>
        <fullName evidence="1">Uncharacterized protein</fullName>
    </submittedName>
</protein>
<organism evidence="1">
    <name type="scientific">viral metagenome</name>
    <dbReference type="NCBI Taxonomy" id="1070528"/>
    <lineage>
        <taxon>unclassified sequences</taxon>
        <taxon>metagenomes</taxon>
        <taxon>organismal metagenomes</taxon>
    </lineage>
</organism>
<dbReference type="AlphaFoldDB" id="A0A6C0CI81"/>
<reference evidence="1" key="1">
    <citation type="journal article" date="2020" name="Nature">
        <title>Giant virus diversity and host interactions through global metagenomics.</title>
        <authorList>
            <person name="Schulz F."/>
            <person name="Roux S."/>
            <person name="Paez-Espino D."/>
            <person name="Jungbluth S."/>
            <person name="Walsh D.A."/>
            <person name="Denef V.J."/>
            <person name="McMahon K.D."/>
            <person name="Konstantinidis K.T."/>
            <person name="Eloe-Fadrosh E.A."/>
            <person name="Kyrpides N.C."/>
            <person name="Woyke T."/>
        </authorList>
    </citation>
    <scope>NUCLEOTIDE SEQUENCE</scope>
    <source>
        <strain evidence="1">GVMAG-M-3300021079-18</strain>
    </source>
</reference>
<proteinExistence type="predicted"/>